<evidence type="ECO:0000313" key="2">
    <source>
        <dbReference type="EMBL" id="SFL36839.1"/>
    </source>
</evidence>
<reference evidence="2 3" key="1">
    <citation type="submission" date="2016-10" db="EMBL/GenBank/DDBJ databases">
        <authorList>
            <person name="de Groot N.N."/>
        </authorList>
    </citation>
    <scope>NUCLEOTIDE SEQUENCE [LARGE SCALE GENOMIC DNA]</scope>
    <source>
        <strain evidence="2 3">M79</strain>
    </source>
</reference>
<dbReference type="GO" id="GO:0016747">
    <property type="term" value="F:acyltransferase activity, transferring groups other than amino-acyl groups"/>
    <property type="evidence" value="ECO:0007669"/>
    <property type="project" value="InterPro"/>
</dbReference>
<feature type="domain" description="N-acetyltransferase" evidence="1">
    <location>
        <begin position="6"/>
        <end position="149"/>
    </location>
</feature>
<evidence type="ECO:0000259" key="1">
    <source>
        <dbReference type="PROSITE" id="PS51186"/>
    </source>
</evidence>
<dbReference type="PROSITE" id="PS51186">
    <property type="entry name" value="GNAT"/>
    <property type="match status" value="1"/>
</dbReference>
<dbReference type="Gene3D" id="3.40.630.30">
    <property type="match status" value="1"/>
</dbReference>
<dbReference type="Pfam" id="PF13673">
    <property type="entry name" value="Acetyltransf_10"/>
    <property type="match status" value="1"/>
</dbReference>
<dbReference type="OrthoDB" id="9796171at2"/>
<dbReference type="Proteomes" id="UP000181969">
    <property type="component" value="Unassembled WGS sequence"/>
</dbReference>
<sequence>MEWKIKNFEELTRSELYKILHVRSEVFVVEQACAYQDVDGKDQKSLHLWLEDEEGAIQSYCRILPAGLSYPEASIGRVLVKESQRGKGTARKMMQQALEFLAQAWREPVVRIEAQYYLRAFYASFGFKEDSDPFLEDGIKHVEMILDLKDFAS</sequence>
<protein>
    <submittedName>
        <fullName evidence="2">ElaA protein</fullName>
    </submittedName>
</protein>
<evidence type="ECO:0000313" key="3">
    <source>
        <dbReference type="Proteomes" id="UP000181969"/>
    </source>
</evidence>
<name>A0A1I4H3N0_9LACT</name>
<dbReference type="CDD" id="cd04301">
    <property type="entry name" value="NAT_SF"/>
    <property type="match status" value="1"/>
</dbReference>
<dbReference type="InterPro" id="IPR000182">
    <property type="entry name" value="GNAT_dom"/>
</dbReference>
<proteinExistence type="predicted"/>
<dbReference type="SUPFAM" id="SSF55729">
    <property type="entry name" value="Acyl-CoA N-acyltransferases (Nat)"/>
    <property type="match status" value="1"/>
</dbReference>
<accession>A0A1I4H3N0</accession>
<dbReference type="EMBL" id="FOTJ01000007">
    <property type="protein sequence ID" value="SFL36839.1"/>
    <property type="molecule type" value="Genomic_DNA"/>
</dbReference>
<dbReference type="AlphaFoldDB" id="A0A1I4H3N0"/>
<gene>
    <name evidence="2" type="ORF">SAMN05216438_1076</name>
</gene>
<organism evidence="2 3">
    <name type="scientific">Lactococcus garvieae</name>
    <dbReference type="NCBI Taxonomy" id="1363"/>
    <lineage>
        <taxon>Bacteria</taxon>
        <taxon>Bacillati</taxon>
        <taxon>Bacillota</taxon>
        <taxon>Bacilli</taxon>
        <taxon>Lactobacillales</taxon>
        <taxon>Streptococcaceae</taxon>
        <taxon>Lactococcus</taxon>
    </lineage>
</organism>
<dbReference type="InterPro" id="IPR016181">
    <property type="entry name" value="Acyl_CoA_acyltransferase"/>
</dbReference>
<dbReference type="RefSeq" id="WP_074751181.1">
    <property type="nucleotide sequence ID" value="NZ_CAXVJC010000005.1"/>
</dbReference>